<dbReference type="UniPathway" id="UPA00354"/>
<comment type="pathway">
    <text evidence="4 9">Protein modification; eIF5A hypusination.</text>
</comment>
<proteinExistence type="inferred from homology"/>
<dbReference type="STRING" id="523844.MSTHT_2551"/>
<dbReference type="InterPro" id="IPR002773">
    <property type="entry name" value="Deoxyhypusine_synthase"/>
</dbReference>
<dbReference type="OrthoDB" id="17730at2157"/>
<evidence type="ECO:0000313" key="10">
    <source>
        <dbReference type="EMBL" id="AKB14309.1"/>
    </source>
</evidence>
<dbReference type="InterPro" id="IPR029035">
    <property type="entry name" value="DHS-like_NAD/FAD-binding_dom"/>
</dbReference>
<dbReference type="SUPFAM" id="SSF52467">
    <property type="entry name" value="DHS-like NAD/FAD-binding domain"/>
    <property type="match status" value="1"/>
</dbReference>
<sequence>MRLNVFTDNPTVPIDVKDRSISELMDGMLKTGFQGRKLAESVQAWYNMLKEENLTVLMGLSGAMVPAGMRRVISYMIRERMIDCLVSTGANLFHDSHEALGKKHYIGSHLTDDKKLFEHGVDRIYDIFAVEEEFRAADNLIADFAEKIGEISCSSREFMHLLGKELVRRGAAEDSIVVSAYRHNVPIFVPALSDSSIGIGLTIARRRGLKLNIDQIKDVDEITQIVEKSGKTGVVYVGGGVPKNFIQQTEVIASILGMNIGGHDYALQYTTDAPHWGGLSGCTFDEAVSWGKIAAQAKKVQVFVDATIALPIVAHALHEKCRGLKRNAPSFNWEGPEGLDIDYKK</sequence>
<evidence type="ECO:0000256" key="6">
    <source>
        <dbReference type="ARBA" id="ARBA00022679"/>
    </source>
</evidence>
<dbReference type="GO" id="GO:0005737">
    <property type="term" value="C:cytoplasm"/>
    <property type="evidence" value="ECO:0007669"/>
    <property type="project" value="TreeGrafter"/>
</dbReference>
<name>A0A0E3H9L4_METTT</name>
<dbReference type="PANTHER" id="PTHR11703:SF2">
    <property type="entry name" value="DEOXYHYPUSINE SYNTHASE-LIKE PROTEIN"/>
    <property type="match status" value="1"/>
</dbReference>
<reference evidence="10 11" key="1">
    <citation type="submission" date="2014-07" db="EMBL/GenBank/DDBJ databases">
        <title>Methanogenic archaea and the global carbon cycle.</title>
        <authorList>
            <person name="Henriksen J.R."/>
            <person name="Luke J."/>
            <person name="Reinhart S."/>
            <person name="Benedict M.N."/>
            <person name="Youngblut N.D."/>
            <person name="Metcalf M.E."/>
            <person name="Whitaker R.J."/>
            <person name="Metcalf W.W."/>
        </authorList>
    </citation>
    <scope>NUCLEOTIDE SEQUENCE [LARGE SCALE GENOMIC DNA]</scope>
    <source>
        <strain evidence="11">ATCC 43570 / DSM 1825 / OCM 12 / VKM B-1830 / TM-1</strain>
    </source>
</reference>
<dbReference type="PANTHER" id="PTHR11703">
    <property type="entry name" value="DEOXYHYPUSINE SYNTHASE"/>
    <property type="match status" value="1"/>
</dbReference>
<comment type="function">
    <text evidence="3 9">Catalyzes the NAD-dependent oxidative cleavage of spermidine and the subsequent transfer of the butylamine moiety of spermidine to the epsilon-amino group of a specific lysine residue of the eIF-5A precursor protein to form the intermediate deoxyhypusine residue.</text>
</comment>
<dbReference type="Gene3D" id="3.40.910.10">
    <property type="entry name" value="Deoxyhypusine synthase"/>
    <property type="match status" value="1"/>
</dbReference>
<protein>
    <recommendedName>
        <fullName evidence="9">Probable deoxyhypusine synthase</fullName>
        <shortName evidence="9">DHS</shortName>
        <ecNumber evidence="9">2.5.1.46</ecNumber>
    </recommendedName>
</protein>
<dbReference type="EC" id="2.5.1.46" evidence="9"/>
<dbReference type="HAMAP" id="MF_00153">
    <property type="entry name" value="DHS"/>
    <property type="match status" value="1"/>
</dbReference>
<evidence type="ECO:0000256" key="5">
    <source>
        <dbReference type="ARBA" id="ARBA00009892"/>
    </source>
</evidence>
<dbReference type="RefSeq" id="WP_048168237.1">
    <property type="nucleotide sequence ID" value="NZ_CP009501.1"/>
</dbReference>
<keyword evidence="8 9" id="KW-0386">Hypusine biosynthesis</keyword>
<dbReference type="InterPro" id="IPR022899">
    <property type="entry name" value="Deoxyhypus_synthase_arc"/>
</dbReference>
<dbReference type="InterPro" id="IPR036982">
    <property type="entry name" value="Deoxyhypusine_synthase_sf"/>
</dbReference>
<dbReference type="PATRIC" id="fig|523844.20.peg.3111"/>
<feature type="active site" description="Nucleophile" evidence="9">
    <location>
        <position position="292"/>
    </location>
</feature>
<evidence type="ECO:0000313" key="11">
    <source>
        <dbReference type="Proteomes" id="UP000066529"/>
    </source>
</evidence>
<dbReference type="GeneID" id="41602036"/>
<dbReference type="FunFam" id="3.40.910.10:FF:000006">
    <property type="entry name" value="Probable deoxyhypusine synthase"/>
    <property type="match status" value="1"/>
</dbReference>
<evidence type="ECO:0000256" key="1">
    <source>
        <dbReference type="ARBA" id="ARBA00000952"/>
    </source>
</evidence>
<comment type="catalytic activity">
    <reaction evidence="1 9">
        <text>[eIF5A protein]-L-lysine + spermidine = [eIF5A protein]-deoxyhypusine + propane-1,3-diamine</text>
        <dbReference type="Rhea" id="RHEA:33299"/>
        <dbReference type="Rhea" id="RHEA-COMP:10143"/>
        <dbReference type="Rhea" id="RHEA-COMP:10144"/>
        <dbReference type="ChEBI" id="CHEBI:29969"/>
        <dbReference type="ChEBI" id="CHEBI:57484"/>
        <dbReference type="ChEBI" id="CHEBI:57834"/>
        <dbReference type="ChEBI" id="CHEBI:82657"/>
        <dbReference type="EC" id="2.5.1.46"/>
    </reaction>
</comment>
<evidence type="ECO:0000256" key="8">
    <source>
        <dbReference type="ARBA" id="ARBA00023256"/>
    </source>
</evidence>
<dbReference type="HOGENOM" id="CLU_039781_1_0_2"/>
<dbReference type="Pfam" id="PF01916">
    <property type="entry name" value="DS"/>
    <property type="match status" value="1"/>
</dbReference>
<evidence type="ECO:0000256" key="9">
    <source>
        <dbReference type="HAMAP-Rule" id="MF_00153"/>
    </source>
</evidence>
<evidence type="ECO:0000256" key="3">
    <source>
        <dbReference type="ARBA" id="ARBA00002823"/>
    </source>
</evidence>
<dbReference type="KEGG" id="mthr:MSTHT_2551"/>
<keyword evidence="6 9" id="KW-0808">Transferase</keyword>
<organism evidence="10 11">
    <name type="scientific">Methanosarcina thermophila (strain ATCC 43570 / DSM 1825 / OCM 12 / VKM B-1830 / TM-1)</name>
    <dbReference type="NCBI Taxonomy" id="523844"/>
    <lineage>
        <taxon>Archaea</taxon>
        <taxon>Methanobacteriati</taxon>
        <taxon>Methanobacteriota</taxon>
        <taxon>Stenosarchaea group</taxon>
        <taxon>Methanomicrobia</taxon>
        <taxon>Methanosarcinales</taxon>
        <taxon>Methanosarcinaceae</taxon>
        <taxon>Methanosarcina</taxon>
    </lineage>
</organism>
<dbReference type="AlphaFoldDB" id="A0A0E3H9L4"/>
<evidence type="ECO:0000256" key="7">
    <source>
        <dbReference type="ARBA" id="ARBA00023027"/>
    </source>
</evidence>
<dbReference type="NCBIfam" id="TIGR00321">
    <property type="entry name" value="dhys"/>
    <property type="match status" value="1"/>
</dbReference>
<comment type="similarity">
    <text evidence="5 9">Belongs to the deoxyhypusine synthase family.</text>
</comment>
<evidence type="ECO:0000256" key="4">
    <source>
        <dbReference type="ARBA" id="ARBA00005041"/>
    </source>
</evidence>
<evidence type="ECO:0000256" key="2">
    <source>
        <dbReference type="ARBA" id="ARBA00001911"/>
    </source>
</evidence>
<keyword evidence="7 9" id="KW-0520">NAD</keyword>
<gene>
    <name evidence="9" type="primary">dys</name>
    <name evidence="10" type="ORF">MSTHT_2551</name>
</gene>
<comment type="cofactor">
    <cofactor evidence="2 9">
        <name>NAD(+)</name>
        <dbReference type="ChEBI" id="CHEBI:57540"/>
    </cofactor>
</comment>
<dbReference type="Proteomes" id="UP000066529">
    <property type="component" value="Chromosome"/>
</dbReference>
<dbReference type="GO" id="GO:0034038">
    <property type="term" value="F:deoxyhypusine synthase activity"/>
    <property type="evidence" value="ECO:0007669"/>
    <property type="project" value="UniProtKB-UniRule"/>
</dbReference>
<dbReference type="EMBL" id="CP009501">
    <property type="protein sequence ID" value="AKB14309.1"/>
    <property type="molecule type" value="Genomic_DNA"/>
</dbReference>
<dbReference type="NCBIfam" id="NF002006">
    <property type="entry name" value="PRK00805.1"/>
    <property type="match status" value="1"/>
</dbReference>
<accession>A0A0E3H9L4</accession>